<dbReference type="PANTHER" id="PTHR24094">
    <property type="entry name" value="SECRETED PROTEIN"/>
    <property type="match status" value="1"/>
</dbReference>
<dbReference type="Pfam" id="PF07510">
    <property type="entry name" value="GmrSD_C"/>
    <property type="match status" value="1"/>
</dbReference>
<dbReference type="PANTHER" id="PTHR24094:SF15">
    <property type="entry name" value="AMP-DEPENDENT SYNTHETASE_LIGASE DOMAIN-CONTAINING PROTEIN-RELATED"/>
    <property type="match status" value="1"/>
</dbReference>
<dbReference type="KEGG" id="cpyr:CYJ47_12675"/>
<keyword evidence="2" id="KW-0540">Nuclease</keyword>
<dbReference type="AlphaFoldDB" id="A0AAF0YV75"/>
<evidence type="ECO:0000313" key="3">
    <source>
        <dbReference type="Proteomes" id="UP000234560"/>
    </source>
</evidence>
<keyword evidence="2" id="KW-0255">Endonuclease</keyword>
<dbReference type="InterPro" id="IPR011089">
    <property type="entry name" value="GmrSD_C"/>
</dbReference>
<accession>A0AAF0YV75</accession>
<reference evidence="2" key="1">
    <citation type="submission" date="2017-12" db="EMBL/GenBank/DDBJ databases">
        <authorList>
            <person name="Thomas-White K."/>
            <person name="Wolfe A.J."/>
        </authorList>
    </citation>
    <scope>NUCLEOTIDE SEQUENCE</scope>
    <source>
        <strain evidence="2">UMB0763</strain>
    </source>
</reference>
<evidence type="ECO:0000259" key="1">
    <source>
        <dbReference type="Pfam" id="PF07510"/>
    </source>
</evidence>
<dbReference type="GO" id="GO:0004519">
    <property type="term" value="F:endonuclease activity"/>
    <property type="evidence" value="ECO:0007669"/>
    <property type="project" value="UniProtKB-KW"/>
</dbReference>
<protein>
    <submittedName>
        <fullName evidence="2">HNH endonuclease family protein</fullName>
    </submittedName>
</protein>
<organism evidence="2 3">
    <name type="scientific">Corynebacterium pyruviciproducens</name>
    <dbReference type="NCBI Taxonomy" id="598660"/>
    <lineage>
        <taxon>Bacteria</taxon>
        <taxon>Bacillati</taxon>
        <taxon>Actinomycetota</taxon>
        <taxon>Actinomycetes</taxon>
        <taxon>Mycobacteriales</taxon>
        <taxon>Corynebacteriaceae</taxon>
        <taxon>Corynebacterium</taxon>
    </lineage>
</organism>
<gene>
    <name evidence="2" type="ORF">CYJ47_12675</name>
</gene>
<dbReference type="RefSeq" id="WP_101679129.1">
    <property type="nucleotide sequence ID" value="NZ_CAUPGZ010000038.1"/>
</dbReference>
<reference evidence="2" key="2">
    <citation type="submission" date="2023-10" db="EMBL/GenBank/DDBJ databases">
        <authorList>
            <person name="Choi B."/>
        </authorList>
    </citation>
    <scope>NUCLEOTIDE SEQUENCE</scope>
    <source>
        <strain evidence="2">UMB0763</strain>
    </source>
</reference>
<evidence type="ECO:0000313" key="2">
    <source>
        <dbReference type="EMBL" id="WOT02083.1"/>
    </source>
</evidence>
<dbReference type="Proteomes" id="UP000234560">
    <property type="component" value="Chromosome"/>
</dbReference>
<feature type="domain" description="GmrSD restriction endonucleases C-terminal" evidence="1">
    <location>
        <begin position="102"/>
        <end position="234"/>
    </location>
</feature>
<proteinExistence type="predicted"/>
<name>A0AAF0YV75_9CORY</name>
<keyword evidence="2" id="KW-0378">Hydrolase</keyword>
<dbReference type="EMBL" id="CP136958">
    <property type="protein sequence ID" value="WOT02083.1"/>
    <property type="molecule type" value="Genomic_DNA"/>
</dbReference>
<sequence length="244" mass="26720">MTKRASLVALVIIVAIVIYGVWSQHRSVGDVGGTGGTAVTEVTAAIAVTAVSTARNELLSLEVKGKAPKKDNPGGMYQYSRDRFGQRWSDDVTVDGGHNGCDTRNDILRAQLDDVTIKPGTHECVVLSGRLVDPYSEESVDFVRGHSDVEIDHVVALANAWQTGAFAWDDEKRRNFANDPANLLAVRGDLNRHKRDGDAATWLPPRGRCEYVIRQVHVKHTYGLWVTEAEKDALERVLDECGGA</sequence>